<dbReference type="PANTHER" id="PTHR37383:SF1">
    <property type="entry name" value="OS01G0694200 PROTEIN"/>
    <property type="match status" value="1"/>
</dbReference>
<evidence type="ECO:0000313" key="1">
    <source>
        <dbReference type="EMBL" id="KAG6517392.1"/>
    </source>
</evidence>
<dbReference type="AlphaFoldDB" id="A0A8J5HAI5"/>
<evidence type="ECO:0000313" key="2">
    <source>
        <dbReference type="Proteomes" id="UP000734854"/>
    </source>
</evidence>
<proteinExistence type="predicted"/>
<protein>
    <submittedName>
        <fullName evidence="1">Uncharacterized protein</fullName>
    </submittedName>
</protein>
<keyword evidence="2" id="KW-1185">Reference proteome</keyword>
<sequence length="466" mass="50922">MRLHASKLDLPLPTTSSPAAAVSYLLYEHSSRSLALVLDDFSAFLYPSLSPTRFPAPNHTAVPPPSTTACFVRLLPSSRVLFLTAAPLAAGSSIQLRVWILLSRGGSAASAFSPARLDFRNDRGRFSVTLGLRHGHTVRLAGSANVFVIHSVAANQIWVFAAKMAAAEEATVHLMKCAVVELSLPIYSITVSMGFMLLGEVDGVRIFPLRPLIKGKLSKSCVSTIKKATASTGDLCKKILPNGLMIPKNFIKSSLIPEVEEKTVLDFVDYIYISESIDKLKTVRVTQDSSDPYSFFVFIKPAELQSYKGSKSTPSSLKAVRIHVLSEKKYVILDSAGGLHFLNFNESGGMALELNAQSSMPFNYAHACQLNNVMEVHFLSILPDISSEIQYAWLSDGEYSIHLISLVDADTADDEIDKDGSKEKSTVLSDARRHPEHDFPMLDGSFTSALWVSKAPQFTHGRVVDL</sequence>
<name>A0A8J5HAI5_ZINOF</name>
<dbReference type="Proteomes" id="UP000734854">
    <property type="component" value="Unassembled WGS sequence"/>
</dbReference>
<accession>A0A8J5HAI5</accession>
<dbReference type="EMBL" id="JACMSC010000006">
    <property type="protein sequence ID" value="KAG6517392.1"/>
    <property type="molecule type" value="Genomic_DNA"/>
</dbReference>
<gene>
    <name evidence="1" type="ORF">ZIOFF_020778</name>
</gene>
<reference evidence="1 2" key="1">
    <citation type="submission" date="2020-08" db="EMBL/GenBank/DDBJ databases">
        <title>Plant Genome Project.</title>
        <authorList>
            <person name="Zhang R.-G."/>
        </authorList>
    </citation>
    <scope>NUCLEOTIDE SEQUENCE [LARGE SCALE GENOMIC DNA]</scope>
    <source>
        <tissue evidence="1">Rhizome</tissue>
    </source>
</reference>
<dbReference type="PANTHER" id="PTHR37383">
    <property type="entry name" value="OS01G0694200 PROTEIN"/>
    <property type="match status" value="1"/>
</dbReference>
<organism evidence="1 2">
    <name type="scientific">Zingiber officinale</name>
    <name type="common">Ginger</name>
    <name type="synonym">Amomum zingiber</name>
    <dbReference type="NCBI Taxonomy" id="94328"/>
    <lineage>
        <taxon>Eukaryota</taxon>
        <taxon>Viridiplantae</taxon>
        <taxon>Streptophyta</taxon>
        <taxon>Embryophyta</taxon>
        <taxon>Tracheophyta</taxon>
        <taxon>Spermatophyta</taxon>
        <taxon>Magnoliopsida</taxon>
        <taxon>Liliopsida</taxon>
        <taxon>Zingiberales</taxon>
        <taxon>Zingiberaceae</taxon>
        <taxon>Zingiber</taxon>
    </lineage>
</organism>
<comment type="caution">
    <text evidence="1">The sequence shown here is derived from an EMBL/GenBank/DDBJ whole genome shotgun (WGS) entry which is preliminary data.</text>
</comment>